<sequence>RKRKAHSKSRSGCGNCKLRRVKCDEAKPQCKTCVAFGVACNYGPRSTSVAGELVLCFDGASLMDSPPRSPVSMDQTILSMVNQSLQESPSAAMLGGPSQVYNLRQSDLDALNRFHQRSILSLGTEKSKWILQAETPRLACLHPFLMHLVLTFTLMHDRVSQTSDTNFTPRELYHYYTGTAMFNQKLCDPDATPSERDACWIASTLIGIIYICHIDATKPQEAWPLKSPGPGEPDWLVLSLGKQDLWEFCDPMRPDCCFQEMHLQVNPWGGDEDFTPDELKDGGFPNILPEILEFLNLTDPSTWVESPYFRSTNILSQLLPQDYNQQNIMKFATFTYYTSPEFRDLWKQKDPGVLILVAYWYSKAISTQFWWMWKRAVLECQAICIYLEKYHSDVPHLEYILRLPK</sequence>
<dbReference type="PROSITE" id="PS50048">
    <property type="entry name" value="ZN2_CY6_FUNGAL_2"/>
    <property type="match status" value="1"/>
</dbReference>
<gene>
    <name evidence="3" type="ORF">M406DRAFT_220339</name>
</gene>
<dbReference type="GO" id="GO:0001228">
    <property type="term" value="F:DNA-binding transcription activator activity, RNA polymerase II-specific"/>
    <property type="evidence" value="ECO:0007669"/>
    <property type="project" value="TreeGrafter"/>
</dbReference>
<proteinExistence type="predicted"/>
<keyword evidence="4" id="KW-1185">Reference proteome</keyword>
<evidence type="ECO:0000313" key="3">
    <source>
        <dbReference type="EMBL" id="KAF3767027.1"/>
    </source>
</evidence>
<reference evidence="3" key="1">
    <citation type="journal article" date="2020" name="Phytopathology">
        <title>Genome sequence of the chestnut blight fungus Cryphonectria parasitica EP155: A fundamental resource for an archetypical invasive plant pathogen.</title>
        <authorList>
            <person name="Crouch J.A."/>
            <person name="Dawe A."/>
            <person name="Aerts A."/>
            <person name="Barry K."/>
            <person name="Churchill A.C.L."/>
            <person name="Grimwood J."/>
            <person name="Hillman B."/>
            <person name="Milgroom M.G."/>
            <person name="Pangilinan J."/>
            <person name="Smith M."/>
            <person name="Salamov A."/>
            <person name="Schmutz J."/>
            <person name="Yadav J."/>
            <person name="Grigoriev I.V."/>
            <person name="Nuss D."/>
        </authorList>
    </citation>
    <scope>NUCLEOTIDE SEQUENCE</scope>
    <source>
        <strain evidence="3">EP155</strain>
    </source>
</reference>
<dbReference type="PANTHER" id="PTHR47784:SF9">
    <property type="entry name" value="ZN(II)2CYS6 TRANSCRIPTION FACTOR (EUROFUNG)"/>
    <property type="match status" value="1"/>
</dbReference>
<feature type="domain" description="Zn(2)-C6 fungal-type" evidence="2">
    <location>
        <begin position="12"/>
        <end position="42"/>
    </location>
</feature>
<evidence type="ECO:0000256" key="1">
    <source>
        <dbReference type="ARBA" id="ARBA00023242"/>
    </source>
</evidence>
<dbReference type="GO" id="GO:0008270">
    <property type="term" value="F:zinc ion binding"/>
    <property type="evidence" value="ECO:0007669"/>
    <property type="project" value="InterPro"/>
</dbReference>
<keyword evidence="1" id="KW-0539">Nucleus</keyword>
<dbReference type="SUPFAM" id="SSF57701">
    <property type="entry name" value="Zn2/Cys6 DNA-binding domain"/>
    <property type="match status" value="1"/>
</dbReference>
<name>A0A9P5CR05_CRYP1</name>
<dbReference type="Pfam" id="PF00172">
    <property type="entry name" value="Zn_clus"/>
    <property type="match status" value="1"/>
</dbReference>
<dbReference type="InterPro" id="IPR036864">
    <property type="entry name" value="Zn2-C6_fun-type_DNA-bd_sf"/>
</dbReference>
<dbReference type="RefSeq" id="XP_040777988.1">
    <property type="nucleotide sequence ID" value="XM_040915562.1"/>
</dbReference>
<dbReference type="CDD" id="cd00067">
    <property type="entry name" value="GAL4"/>
    <property type="match status" value="1"/>
</dbReference>
<organism evidence="3 4">
    <name type="scientific">Cryphonectria parasitica (strain ATCC 38755 / EP155)</name>
    <dbReference type="NCBI Taxonomy" id="660469"/>
    <lineage>
        <taxon>Eukaryota</taxon>
        <taxon>Fungi</taxon>
        <taxon>Dikarya</taxon>
        <taxon>Ascomycota</taxon>
        <taxon>Pezizomycotina</taxon>
        <taxon>Sordariomycetes</taxon>
        <taxon>Sordariomycetidae</taxon>
        <taxon>Diaporthales</taxon>
        <taxon>Cryphonectriaceae</taxon>
        <taxon>Cryphonectria-Endothia species complex</taxon>
        <taxon>Cryphonectria</taxon>
    </lineage>
</organism>
<dbReference type="PANTHER" id="PTHR47784">
    <property type="entry name" value="STEROL UPTAKE CONTROL PROTEIN 2"/>
    <property type="match status" value="1"/>
</dbReference>
<evidence type="ECO:0000313" key="4">
    <source>
        <dbReference type="Proteomes" id="UP000803844"/>
    </source>
</evidence>
<feature type="non-terminal residue" evidence="3">
    <location>
        <position position="405"/>
    </location>
</feature>
<dbReference type="AlphaFoldDB" id="A0A9P5CR05"/>
<accession>A0A9P5CR05</accession>
<dbReference type="GeneID" id="63832691"/>
<dbReference type="OrthoDB" id="416217at2759"/>
<dbReference type="Proteomes" id="UP000803844">
    <property type="component" value="Unassembled WGS sequence"/>
</dbReference>
<protein>
    <recommendedName>
        <fullName evidence="2">Zn(2)-C6 fungal-type domain-containing protein</fullName>
    </recommendedName>
</protein>
<dbReference type="InterPro" id="IPR001138">
    <property type="entry name" value="Zn2Cys6_DnaBD"/>
</dbReference>
<dbReference type="PROSITE" id="PS00463">
    <property type="entry name" value="ZN2_CY6_FUNGAL_1"/>
    <property type="match status" value="1"/>
</dbReference>
<dbReference type="EMBL" id="MU032346">
    <property type="protein sequence ID" value="KAF3767027.1"/>
    <property type="molecule type" value="Genomic_DNA"/>
</dbReference>
<dbReference type="Gene3D" id="4.10.240.10">
    <property type="entry name" value="Zn(2)-C6 fungal-type DNA-binding domain"/>
    <property type="match status" value="1"/>
</dbReference>
<feature type="non-terminal residue" evidence="3">
    <location>
        <position position="1"/>
    </location>
</feature>
<evidence type="ECO:0000259" key="2">
    <source>
        <dbReference type="PROSITE" id="PS50048"/>
    </source>
</evidence>
<dbReference type="SMART" id="SM00066">
    <property type="entry name" value="GAL4"/>
    <property type="match status" value="1"/>
</dbReference>
<dbReference type="InterPro" id="IPR053157">
    <property type="entry name" value="Sterol_Uptake_Regulator"/>
</dbReference>
<comment type="caution">
    <text evidence="3">The sequence shown here is derived from an EMBL/GenBank/DDBJ whole genome shotgun (WGS) entry which is preliminary data.</text>
</comment>